<dbReference type="RefSeq" id="WP_378116948.1">
    <property type="nucleotide sequence ID" value="NZ_JBHRTF010000002.1"/>
</dbReference>
<dbReference type="Proteomes" id="UP001595555">
    <property type="component" value="Unassembled WGS sequence"/>
</dbReference>
<keyword evidence="3" id="KW-1185">Reference proteome</keyword>
<protein>
    <recommendedName>
        <fullName evidence="4">Phosphate ABC transporter substrate-binding protein</fullName>
    </recommendedName>
</protein>
<evidence type="ECO:0000313" key="3">
    <source>
        <dbReference type="Proteomes" id="UP001595555"/>
    </source>
</evidence>
<proteinExistence type="predicted"/>
<gene>
    <name evidence="2" type="ORF">ACFODX_03275</name>
</gene>
<reference evidence="3" key="1">
    <citation type="journal article" date="2019" name="Int. J. Syst. Evol. Microbiol.">
        <title>The Global Catalogue of Microorganisms (GCM) 10K type strain sequencing project: providing services to taxonomists for standard genome sequencing and annotation.</title>
        <authorList>
            <consortium name="The Broad Institute Genomics Platform"/>
            <consortium name="The Broad Institute Genome Sequencing Center for Infectious Disease"/>
            <person name="Wu L."/>
            <person name="Ma J."/>
        </authorList>
    </citation>
    <scope>NUCLEOTIDE SEQUENCE [LARGE SCALE GENOMIC DNA]</scope>
    <source>
        <strain evidence="3">KCTC 52237</strain>
    </source>
</reference>
<organism evidence="2 3">
    <name type="scientific">Cellvibrio fontiphilus</name>
    <dbReference type="NCBI Taxonomy" id="1815559"/>
    <lineage>
        <taxon>Bacteria</taxon>
        <taxon>Pseudomonadati</taxon>
        <taxon>Pseudomonadota</taxon>
        <taxon>Gammaproteobacteria</taxon>
        <taxon>Cellvibrionales</taxon>
        <taxon>Cellvibrionaceae</taxon>
        <taxon>Cellvibrio</taxon>
    </lineage>
</organism>
<evidence type="ECO:0008006" key="4">
    <source>
        <dbReference type="Google" id="ProtNLM"/>
    </source>
</evidence>
<evidence type="ECO:0000313" key="2">
    <source>
        <dbReference type="EMBL" id="MFC3114563.1"/>
    </source>
</evidence>
<keyword evidence="1" id="KW-0732">Signal</keyword>
<dbReference type="EMBL" id="JBHRTF010000002">
    <property type="protein sequence ID" value="MFC3114563.1"/>
    <property type="molecule type" value="Genomic_DNA"/>
</dbReference>
<feature type="signal peptide" evidence="1">
    <location>
        <begin position="1"/>
        <end position="18"/>
    </location>
</feature>
<comment type="caution">
    <text evidence="2">The sequence shown here is derived from an EMBL/GenBank/DDBJ whole genome shotgun (WGS) entry which is preliminary data.</text>
</comment>
<name>A0ABV7FF71_9GAMM</name>
<accession>A0ABV7FF71</accession>
<evidence type="ECO:0000256" key="1">
    <source>
        <dbReference type="SAM" id="SignalP"/>
    </source>
</evidence>
<feature type="chain" id="PRO_5045691176" description="Phosphate ABC transporter substrate-binding protein" evidence="1">
    <location>
        <begin position="19"/>
        <end position="141"/>
    </location>
</feature>
<dbReference type="Gene3D" id="3.40.190.10">
    <property type="entry name" value="Periplasmic binding protein-like II"/>
    <property type="match status" value="1"/>
</dbReference>
<sequence length="141" mass="15161">MRKLLPILLLWLPTSAFAAEILVVVHASNPLTQLQPKQVVDLFMGRTASFPGGTPARTLDWNAGSPLRESFYKALTGKSEAQVDAYWATLIFAGRMSPPKQFPDAKSIIAAVAKDPNAIAYVPTQQLPKGVKVVMQLGGGS</sequence>
<dbReference type="SUPFAM" id="SSF53850">
    <property type="entry name" value="Periplasmic binding protein-like II"/>
    <property type="match status" value="1"/>
</dbReference>